<dbReference type="EMBL" id="JAUSVY010000005">
    <property type="protein sequence ID" value="MDQ0505791.1"/>
    <property type="molecule type" value="Genomic_DNA"/>
</dbReference>
<proteinExistence type="predicted"/>
<dbReference type="Proteomes" id="UP001241747">
    <property type="component" value="Unassembled WGS sequence"/>
</dbReference>
<protein>
    <submittedName>
        <fullName evidence="1">Uncharacterized protein</fullName>
    </submittedName>
</protein>
<comment type="caution">
    <text evidence="1">The sequence shown here is derived from an EMBL/GenBank/DDBJ whole genome shotgun (WGS) entry which is preliminary data.</text>
</comment>
<name>A0ABU0LF81_XANAG</name>
<dbReference type="RefSeq" id="WP_237347082.1">
    <property type="nucleotide sequence ID" value="NZ_JABWGX010000027.1"/>
</dbReference>
<reference evidence="1 2" key="1">
    <citation type="submission" date="2023-07" db="EMBL/GenBank/DDBJ databases">
        <title>Genomic Encyclopedia of Type Strains, Phase IV (KMG-IV): sequencing the most valuable type-strain genomes for metagenomic binning, comparative biology and taxonomic classification.</title>
        <authorList>
            <person name="Goeker M."/>
        </authorList>
    </citation>
    <scope>NUCLEOTIDE SEQUENCE [LARGE SCALE GENOMIC DNA]</scope>
    <source>
        <strain evidence="1 2">DSM 3770</strain>
    </source>
</reference>
<organism evidence="1 2">
    <name type="scientific">Xanthobacter agilis</name>
    <dbReference type="NCBI Taxonomy" id="47492"/>
    <lineage>
        <taxon>Bacteria</taxon>
        <taxon>Pseudomonadati</taxon>
        <taxon>Pseudomonadota</taxon>
        <taxon>Alphaproteobacteria</taxon>
        <taxon>Hyphomicrobiales</taxon>
        <taxon>Xanthobacteraceae</taxon>
        <taxon>Xanthobacter</taxon>
    </lineage>
</organism>
<sequence>MPLDLKTEWTDADLAKLIASVVDDRDWRLEVNTSGVADLADKTANPTGADYDDMLHCYFETWMAGTDFVGPSAAGDKTLVGKLATALRANYPSLKADKFVYVDL</sequence>
<evidence type="ECO:0000313" key="1">
    <source>
        <dbReference type="EMBL" id="MDQ0505791.1"/>
    </source>
</evidence>
<accession>A0ABU0LF81</accession>
<keyword evidence="2" id="KW-1185">Reference proteome</keyword>
<evidence type="ECO:0000313" key="2">
    <source>
        <dbReference type="Proteomes" id="UP001241747"/>
    </source>
</evidence>
<gene>
    <name evidence="1" type="ORF">QOZ94_002591</name>
</gene>